<name>A0ABW3LD70_9BACL</name>
<feature type="transmembrane region" description="Helical" evidence="1">
    <location>
        <begin position="12"/>
        <end position="38"/>
    </location>
</feature>
<dbReference type="EMBL" id="JBHTKI010000008">
    <property type="protein sequence ID" value="MFD1031351.1"/>
    <property type="molecule type" value="Genomic_DNA"/>
</dbReference>
<proteinExistence type="predicted"/>
<protein>
    <submittedName>
        <fullName evidence="2">Uncharacterized protein</fullName>
    </submittedName>
</protein>
<gene>
    <name evidence="2" type="ORF">ACFQ1X_07870</name>
</gene>
<keyword evidence="1" id="KW-0472">Membrane</keyword>
<dbReference type="Proteomes" id="UP001597109">
    <property type="component" value="Unassembled WGS sequence"/>
</dbReference>
<feature type="transmembrane region" description="Helical" evidence="1">
    <location>
        <begin position="89"/>
        <end position="113"/>
    </location>
</feature>
<keyword evidence="1" id="KW-0812">Transmembrane</keyword>
<evidence type="ECO:0000256" key="1">
    <source>
        <dbReference type="SAM" id="Phobius"/>
    </source>
</evidence>
<comment type="caution">
    <text evidence="2">The sequence shown here is derived from an EMBL/GenBank/DDBJ whole genome shotgun (WGS) entry which is preliminary data.</text>
</comment>
<keyword evidence="1" id="KW-1133">Transmembrane helix</keyword>
<keyword evidence="3" id="KW-1185">Reference proteome</keyword>
<reference evidence="3" key="1">
    <citation type="journal article" date="2019" name="Int. J. Syst. Evol. Microbiol.">
        <title>The Global Catalogue of Microorganisms (GCM) 10K type strain sequencing project: providing services to taxonomists for standard genome sequencing and annotation.</title>
        <authorList>
            <consortium name="The Broad Institute Genomics Platform"/>
            <consortium name="The Broad Institute Genome Sequencing Center for Infectious Disease"/>
            <person name="Wu L."/>
            <person name="Ma J."/>
        </authorList>
    </citation>
    <scope>NUCLEOTIDE SEQUENCE [LARGE SCALE GENOMIC DNA]</scope>
    <source>
        <strain evidence="3">CCUG 56756</strain>
    </source>
</reference>
<evidence type="ECO:0000313" key="2">
    <source>
        <dbReference type="EMBL" id="MFD1031351.1"/>
    </source>
</evidence>
<dbReference type="RefSeq" id="WP_144841567.1">
    <property type="nucleotide sequence ID" value="NZ_JBHTKI010000008.1"/>
</dbReference>
<accession>A0ABW3LD70</accession>
<organism evidence="2 3">
    <name type="scientific">Metaplanococcus flavidus</name>
    <dbReference type="NCBI Taxonomy" id="569883"/>
    <lineage>
        <taxon>Bacteria</taxon>
        <taxon>Bacillati</taxon>
        <taxon>Bacillota</taxon>
        <taxon>Bacilli</taxon>
        <taxon>Bacillales</taxon>
        <taxon>Caryophanaceae</taxon>
        <taxon>Metaplanococcus</taxon>
    </lineage>
</organism>
<feature type="transmembrane region" description="Helical" evidence="1">
    <location>
        <begin position="58"/>
        <end position="77"/>
    </location>
</feature>
<sequence>MKFFRDTDSDTLIPYVLTTGLILLLSAAILPVVVLMFLQDLLFFSHDHWSFIRPQAAYQGFAAGMVWLSLTLFSLLFTKMYAETKRKDYKLAGLHVVLLVLALPLFVLSIYHYSYLEEDSVHVNSFWSLSETSIAWNDVTAVTRTVETNTSRVLAYTFSNGDAELTIPYDSQDYKTARAISRIAGQYDWETIDVFKDTGESLELFEEE</sequence>
<evidence type="ECO:0000313" key="3">
    <source>
        <dbReference type="Proteomes" id="UP001597109"/>
    </source>
</evidence>